<evidence type="ECO:0000313" key="7">
    <source>
        <dbReference type="Proteomes" id="UP000275719"/>
    </source>
</evidence>
<dbReference type="EMBL" id="RQVQ01000032">
    <property type="protein sequence ID" value="RRJ89168.1"/>
    <property type="molecule type" value="Genomic_DNA"/>
</dbReference>
<feature type="domain" description="DEAD/DEAH-box helicase" evidence="5">
    <location>
        <begin position="52"/>
        <end position="177"/>
    </location>
</feature>
<dbReference type="AlphaFoldDB" id="A0A3P3W434"/>
<sequence length="215" mass="24924">MKLKKINEDLKEGLINAGLTEPTQILKESFGTIKSGNDVVIVCEDANEREDIIVINTIQRLEKEFLESPRALIIVKDKPQVLSLLDKFNKYGKYTSLRYFGVHEKTNLDEDKNNISLGIDVLIGTPERLNLMFGTAGFDVNQLKMFVIDTLDDLLRVRLEPKLYRLSESIGKTQRFYLSSSEYERLDSFVDKTMLDSFWFTNEENEEDFDDEFED</sequence>
<dbReference type="RefSeq" id="WP_125019711.1">
    <property type="nucleotide sequence ID" value="NZ_RQVQ01000032.1"/>
</dbReference>
<accession>A0A3P3W434</accession>
<dbReference type="InterPro" id="IPR011545">
    <property type="entry name" value="DEAD/DEAH_box_helicase_dom"/>
</dbReference>
<dbReference type="PANTHER" id="PTHR47960">
    <property type="entry name" value="DEAD-BOX ATP-DEPENDENT RNA HELICASE 50"/>
    <property type="match status" value="1"/>
</dbReference>
<dbReference type="Pfam" id="PF00270">
    <property type="entry name" value="DEAD"/>
    <property type="match status" value="1"/>
</dbReference>
<evidence type="ECO:0000256" key="3">
    <source>
        <dbReference type="ARBA" id="ARBA00022806"/>
    </source>
</evidence>
<keyword evidence="7" id="KW-1185">Reference proteome</keyword>
<keyword evidence="4" id="KW-0067">ATP-binding</keyword>
<dbReference type="InterPro" id="IPR027417">
    <property type="entry name" value="P-loop_NTPase"/>
</dbReference>
<keyword evidence="2" id="KW-0378">Hydrolase</keyword>
<organism evidence="6 7">
    <name type="scientific">Paenimyroides tangerinum</name>
    <dbReference type="NCBI Taxonomy" id="2488728"/>
    <lineage>
        <taxon>Bacteria</taxon>
        <taxon>Pseudomonadati</taxon>
        <taxon>Bacteroidota</taxon>
        <taxon>Flavobacteriia</taxon>
        <taxon>Flavobacteriales</taxon>
        <taxon>Flavobacteriaceae</taxon>
        <taxon>Paenimyroides</taxon>
    </lineage>
</organism>
<dbReference type="SUPFAM" id="SSF52540">
    <property type="entry name" value="P-loop containing nucleoside triphosphate hydrolases"/>
    <property type="match status" value="1"/>
</dbReference>
<evidence type="ECO:0000256" key="4">
    <source>
        <dbReference type="ARBA" id="ARBA00022840"/>
    </source>
</evidence>
<proteinExistence type="predicted"/>
<dbReference type="GO" id="GO:0016787">
    <property type="term" value="F:hydrolase activity"/>
    <property type="evidence" value="ECO:0007669"/>
    <property type="project" value="UniProtKB-KW"/>
</dbReference>
<dbReference type="Proteomes" id="UP000275719">
    <property type="component" value="Unassembled WGS sequence"/>
</dbReference>
<evidence type="ECO:0000313" key="6">
    <source>
        <dbReference type="EMBL" id="RRJ89168.1"/>
    </source>
</evidence>
<name>A0A3P3W434_9FLAO</name>
<gene>
    <name evidence="6" type="ORF">EG240_12415</name>
</gene>
<protein>
    <submittedName>
        <fullName evidence="6">DEAD/DEAH box helicase</fullName>
    </submittedName>
</protein>
<evidence type="ECO:0000259" key="5">
    <source>
        <dbReference type="Pfam" id="PF00270"/>
    </source>
</evidence>
<keyword evidence="1" id="KW-0547">Nucleotide-binding</keyword>
<reference evidence="6 7" key="1">
    <citation type="submission" date="2018-11" db="EMBL/GenBank/DDBJ databases">
        <title>Flavobacterium sp. nov., YIM 102701-2 draft genome.</title>
        <authorList>
            <person name="Li G."/>
            <person name="Jiang Y."/>
        </authorList>
    </citation>
    <scope>NUCLEOTIDE SEQUENCE [LARGE SCALE GENOMIC DNA]</scope>
    <source>
        <strain evidence="6 7">YIM 102701-2</strain>
    </source>
</reference>
<dbReference type="GO" id="GO:0003676">
    <property type="term" value="F:nucleic acid binding"/>
    <property type="evidence" value="ECO:0007669"/>
    <property type="project" value="InterPro"/>
</dbReference>
<dbReference type="GO" id="GO:0004386">
    <property type="term" value="F:helicase activity"/>
    <property type="evidence" value="ECO:0007669"/>
    <property type="project" value="UniProtKB-KW"/>
</dbReference>
<comment type="caution">
    <text evidence="6">The sequence shown here is derived from an EMBL/GenBank/DDBJ whole genome shotgun (WGS) entry which is preliminary data.</text>
</comment>
<dbReference type="OrthoDB" id="1118340at2"/>
<evidence type="ECO:0000256" key="2">
    <source>
        <dbReference type="ARBA" id="ARBA00022801"/>
    </source>
</evidence>
<keyword evidence="3 6" id="KW-0347">Helicase</keyword>
<evidence type="ECO:0000256" key="1">
    <source>
        <dbReference type="ARBA" id="ARBA00022741"/>
    </source>
</evidence>
<dbReference type="Gene3D" id="3.40.50.300">
    <property type="entry name" value="P-loop containing nucleotide triphosphate hydrolases"/>
    <property type="match status" value="1"/>
</dbReference>
<dbReference type="GO" id="GO:0005524">
    <property type="term" value="F:ATP binding"/>
    <property type="evidence" value="ECO:0007669"/>
    <property type="project" value="UniProtKB-KW"/>
</dbReference>